<dbReference type="GO" id="GO:0005634">
    <property type="term" value="C:nucleus"/>
    <property type="evidence" value="ECO:0007669"/>
    <property type="project" value="TreeGrafter"/>
</dbReference>
<feature type="domain" description="JmjC" evidence="1">
    <location>
        <begin position="142"/>
        <end position="305"/>
    </location>
</feature>
<reference evidence="2" key="1">
    <citation type="submission" date="2021-05" db="EMBL/GenBank/DDBJ databases">
        <title>The genome of the haptophyte Pavlova lutheri (Diacronema luteri, Pavlovales) - a model for lipid biosynthesis in eukaryotic algae.</title>
        <authorList>
            <person name="Hulatt C.J."/>
            <person name="Posewitz M.C."/>
        </authorList>
    </citation>
    <scope>NUCLEOTIDE SEQUENCE</scope>
    <source>
        <strain evidence="2">NIVA-4/92</strain>
    </source>
</reference>
<name>A0A8J5XYA3_DIALT</name>
<dbReference type="GO" id="GO:0045905">
    <property type="term" value="P:positive regulation of translational termination"/>
    <property type="evidence" value="ECO:0007669"/>
    <property type="project" value="TreeGrafter"/>
</dbReference>
<dbReference type="EMBL" id="JAGTXO010000001">
    <property type="protein sequence ID" value="KAG8471271.1"/>
    <property type="molecule type" value="Genomic_DNA"/>
</dbReference>
<dbReference type="Pfam" id="PF02373">
    <property type="entry name" value="JmjC"/>
    <property type="match status" value="1"/>
</dbReference>
<comment type="caution">
    <text evidence="2">The sequence shown here is derived from an EMBL/GenBank/DDBJ whole genome shotgun (WGS) entry which is preliminary data.</text>
</comment>
<dbReference type="Proteomes" id="UP000751190">
    <property type="component" value="Unassembled WGS sequence"/>
</dbReference>
<evidence type="ECO:0000259" key="1">
    <source>
        <dbReference type="PROSITE" id="PS51184"/>
    </source>
</evidence>
<dbReference type="Gene3D" id="2.60.120.650">
    <property type="entry name" value="Cupin"/>
    <property type="match status" value="1"/>
</dbReference>
<protein>
    <recommendedName>
        <fullName evidence="1">JmjC domain-containing protein</fullName>
    </recommendedName>
</protein>
<dbReference type="GO" id="GO:0005737">
    <property type="term" value="C:cytoplasm"/>
    <property type="evidence" value="ECO:0007669"/>
    <property type="project" value="TreeGrafter"/>
</dbReference>
<organism evidence="2 3">
    <name type="scientific">Diacronema lutheri</name>
    <name type="common">Unicellular marine alga</name>
    <name type="synonym">Monochrysis lutheri</name>
    <dbReference type="NCBI Taxonomy" id="2081491"/>
    <lineage>
        <taxon>Eukaryota</taxon>
        <taxon>Haptista</taxon>
        <taxon>Haptophyta</taxon>
        <taxon>Pavlovophyceae</taxon>
        <taxon>Pavlovales</taxon>
        <taxon>Pavlovaceae</taxon>
        <taxon>Diacronema</taxon>
    </lineage>
</organism>
<dbReference type="OrthoDB" id="203487at2759"/>
<evidence type="ECO:0000313" key="3">
    <source>
        <dbReference type="Proteomes" id="UP000751190"/>
    </source>
</evidence>
<dbReference type="GO" id="GO:0043565">
    <property type="term" value="F:sequence-specific DNA binding"/>
    <property type="evidence" value="ECO:0007669"/>
    <property type="project" value="TreeGrafter"/>
</dbReference>
<dbReference type="SMART" id="SM00558">
    <property type="entry name" value="JmjC"/>
    <property type="match status" value="1"/>
</dbReference>
<accession>A0A8J5XYA3</accession>
<dbReference type="InterPro" id="IPR050910">
    <property type="entry name" value="JMJD6_ArgDemeth/LysHydrox"/>
</dbReference>
<dbReference type="PROSITE" id="PS51184">
    <property type="entry name" value="JMJC"/>
    <property type="match status" value="1"/>
</dbReference>
<evidence type="ECO:0000313" key="2">
    <source>
        <dbReference type="EMBL" id="KAG8471271.1"/>
    </source>
</evidence>
<dbReference type="GO" id="GO:0016706">
    <property type="term" value="F:2-oxoglutarate-dependent dioxygenase activity"/>
    <property type="evidence" value="ECO:0007669"/>
    <property type="project" value="TreeGrafter"/>
</dbReference>
<proteinExistence type="predicted"/>
<sequence length="435" mass="46423">MSADTLATQRPVLLDRQSLTVDGFRELQLQNRPVLLDADCARTAEWGACREWRVEGGGCGVNFDALRALADRLNDPCVPVEFEDGSESGVRAGYGARRRGEMHLRAYVDAWERLAQSGSGAGADRDSGALPYLKDWHVRRDHGQHVADALYQLPPHFADDWLDERSWRGHRGDDYHFVYAGPANSSTPIHHDVLCTYSWSANVVGRKRWLLFAPGDEALLADGRGGLVPDASPQQHARYPADVAARLARAYGRAIQVEQGPGEVLFVPAGWYHQVLNVSDCVSINHNWTDGIGIAHVWRFLAAQASAVRAALSDVAPASGSELAFGSADEWHAHCELILRVDTGMTRADALGMALAGVRRARARAGGLARALAGGALAGVAAVVRGEGGSGCAATLCASASERAGAEDADLALALPADAAQAMRELALLFSAGIP</sequence>
<keyword evidence="3" id="KW-1185">Reference proteome</keyword>
<dbReference type="PANTHER" id="PTHR12480:SF6">
    <property type="entry name" value="2-OXOGLUTARATE AND IRON-DEPENDENT OXYGENASE JMJD4"/>
    <property type="match status" value="1"/>
</dbReference>
<dbReference type="AlphaFoldDB" id="A0A8J5XYA3"/>
<dbReference type="InterPro" id="IPR003347">
    <property type="entry name" value="JmjC_dom"/>
</dbReference>
<gene>
    <name evidence="2" type="ORF">KFE25_009692</name>
</gene>
<dbReference type="PANTHER" id="PTHR12480">
    <property type="entry name" value="ARGININE DEMETHYLASE AND LYSYL-HYDROXYLASE JMJD"/>
    <property type="match status" value="1"/>
</dbReference>
<dbReference type="SUPFAM" id="SSF51197">
    <property type="entry name" value="Clavaminate synthase-like"/>
    <property type="match status" value="1"/>
</dbReference>